<evidence type="ECO:0000256" key="5">
    <source>
        <dbReference type="ARBA" id="ARBA00023136"/>
    </source>
</evidence>
<feature type="transmembrane region" description="Helical" evidence="6">
    <location>
        <begin position="36"/>
        <end position="58"/>
    </location>
</feature>
<dbReference type="PANTHER" id="PTHR32322">
    <property type="entry name" value="INNER MEMBRANE TRANSPORTER"/>
    <property type="match status" value="1"/>
</dbReference>
<keyword evidence="3 6" id="KW-0812">Transmembrane</keyword>
<keyword evidence="4 6" id="KW-1133">Transmembrane helix</keyword>
<evidence type="ECO:0000256" key="3">
    <source>
        <dbReference type="ARBA" id="ARBA00022692"/>
    </source>
</evidence>
<feature type="transmembrane region" description="Helical" evidence="6">
    <location>
        <begin position="128"/>
        <end position="145"/>
    </location>
</feature>
<feature type="transmembrane region" description="Helical" evidence="6">
    <location>
        <begin position="276"/>
        <end position="292"/>
    </location>
</feature>
<keyword evidence="5 6" id="KW-0472">Membrane</keyword>
<reference evidence="8 9" key="1">
    <citation type="submission" date="2016-10" db="EMBL/GenBank/DDBJ databases">
        <authorList>
            <person name="Varghese N."/>
            <person name="Submissions S."/>
        </authorList>
    </citation>
    <scope>NUCLEOTIDE SEQUENCE [LARGE SCALE GENOMIC DNA]</scope>
    <source>
        <strain evidence="8 9">DSM 1741</strain>
    </source>
</reference>
<dbReference type="RefSeq" id="WP_092194297.1">
    <property type="nucleotide sequence ID" value="NZ_FOTO01000018.1"/>
</dbReference>
<sequence length="305" mass="33256">MTYISRTMARFPWLWLCILGLLWGANFLFMKNAAHLGATLIVWFRLFFGAIVLTPIIPTALKKIIRSPKPWLHLLVMSLSANVLTFHCFMEGTRRLGTGTAGVISGAIPLMTALLASILLPNERLTKLSILGLLLSFSGIVVIMAPKGTGSLDVLSGTGYMLVGALGYAVAFVYARRFLTHGDLSPLELAALQMAIATILYAPLVKWSDMTDIGWNWIFFGNVVLGLGVFGSGLAYVIYYGLIEAIGAISTSSVTYLPPLVALVLGWIVLHEPMHLYQATGTAMVLAGIFIIRKNRQKILPSTKR</sequence>
<comment type="caution">
    <text evidence="8">The sequence shown here is derived from an EMBL/GenBank/DDBJ whole genome shotgun (WGS) entry which is preliminary data.</text>
</comment>
<evidence type="ECO:0000256" key="1">
    <source>
        <dbReference type="ARBA" id="ARBA00004141"/>
    </source>
</evidence>
<accession>A0A8G2F7D6</accession>
<dbReference type="PANTHER" id="PTHR32322:SF2">
    <property type="entry name" value="EAMA DOMAIN-CONTAINING PROTEIN"/>
    <property type="match status" value="1"/>
</dbReference>
<feature type="transmembrane region" description="Helical" evidence="6">
    <location>
        <begin position="187"/>
        <end position="205"/>
    </location>
</feature>
<keyword evidence="9" id="KW-1185">Reference proteome</keyword>
<dbReference type="AlphaFoldDB" id="A0A8G2F7D6"/>
<evidence type="ECO:0000256" key="6">
    <source>
        <dbReference type="SAM" id="Phobius"/>
    </source>
</evidence>
<dbReference type="OrthoDB" id="9810556at2"/>
<dbReference type="Pfam" id="PF00892">
    <property type="entry name" value="EamA"/>
    <property type="match status" value="2"/>
</dbReference>
<feature type="domain" description="EamA" evidence="7">
    <location>
        <begin position="157"/>
        <end position="292"/>
    </location>
</feature>
<evidence type="ECO:0000256" key="4">
    <source>
        <dbReference type="ARBA" id="ARBA00022989"/>
    </source>
</evidence>
<comment type="subcellular location">
    <subcellularLocation>
        <location evidence="1">Membrane</location>
        <topology evidence="1">Multi-pass membrane protein</topology>
    </subcellularLocation>
</comment>
<evidence type="ECO:0000256" key="2">
    <source>
        <dbReference type="ARBA" id="ARBA00007362"/>
    </source>
</evidence>
<feature type="transmembrane region" description="Helical" evidence="6">
    <location>
        <begin position="157"/>
        <end position="175"/>
    </location>
</feature>
<dbReference type="EMBL" id="FOTO01000018">
    <property type="protein sequence ID" value="SFM17985.1"/>
    <property type="molecule type" value="Genomic_DNA"/>
</dbReference>
<evidence type="ECO:0000313" key="8">
    <source>
        <dbReference type="EMBL" id="SFM17985.1"/>
    </source>
</evidence>
<feature type="transmembrane region" description="Helical" evidence="6">
    <location>
        <begin position="12"/>
        <end position="30"/>
    </location>
</feature>
<organism evidence="8 9">
    <name type="scientific">Desulfomicrobium norvegicum (strain DSM 1741 / NCIMB 8310)</name>
    <name type="common">Desulfovibrio baculatus (strain Norway 4)</name>
    <name type="synonym">Desulfovibrio desulfuricans (strain Norway 4)</name>
    <dbReference type="NCBI Taxonomy" id="52561"/>
    <lineage>
        <taxon>Bacteria</taxon>
        <taxon>Pseudomonadati</taxon>
        <taxon>Thermodesulfobacteriota</taxon>
        <taxon>Desulfovibrionia</taxon>
        <taxon>Desulfovibrionales</taxon>
        <taxon>Desulfomicrobiaceae</taxon>
        <taxon>Desulfomicrobium</taxon>
    </lineage>
</organism>
<comment type="similarity">
    <text evidence="2">Belongs to the EamA transporter family.</text>
</comment>
<gene>
    <name evidence="8" type="ORF">SAMN05421830_11851</name>
</gene>
<proteinExistence type="inferred from homology"/>
<feature type="domain" description="EamA" evidence="7">
    <location>
        <begin position="14"/>
        <end position="144"/>
    </location>
</feature>
<dbReference type="Gene3D" id="1.10.3730.20">
    <property type="match status" value="1"/>
</dbReference>
<name>A0A8G2F7D6_DESNO</name>
<dbReference type="InterPro" id="IPR037185">
    <property type="entry name" value="EmrE-like"/>
</dbReference>
<dbReference type="Proteomes" id="UP000199581">
    <property type="component" value="Unassembled WGS sequence"/>
</dbReference>
<protein>
    <submittedName>
        <fullName evidence="8">Threonine/homoserine efflux transporter RhtA</fullName>
    </submittedName>
</protein>
<feature type="transmembrane region" description="Helical" evidence="6">
    <location>
        <begin position="217"/>
        <end position="242"/>
    </location>
</feature>
<feature type="transmembrane region" description="Helical" evidence="6">
    <location>
        <begin position="70"/>
        <end position="89"/>
    </location>
</feature>
<dbReference type="InterPro" id="IPR050638">
    <property type="entry name" value="AA-Vitamin_Transporters"/>
</dbReference>
<dbReference type="SUPFAM" id="SSF103481">
    <property type="entry name" value="Multidrug resistance efflux transporter EmrE"/>
    <property type="match status" value="2"/>
</dbReference>
<feature type="transmembrane region" description="Helical" evidence="6">
    <location>
        <begin position="101"/>
        <end position="121"/>
    </location>
</feature>
<feature type="transmembrane region" description="Helical" evidence="6">
    <location>
        <begin position="254"/>
        <end position="270"/>
    </location>
</feature>
<dbReference type="InterPro" id="IPR000620">
    <property type="entry name" value="EamA_dom"/>
</dbReference>
<evidence type="ECO:0000313" key="9">
    <source>
        <dbReference type="Proteomes" id="UP000199581"/>
    </source>
</evidence>
<dbReference type="GO" id="GO:0016020">
    <property type="term" value="C:membrane"/>
    <property type="evidence" value="ECO:0007669"/>
    <property type="project" value="UniProtKB-SubCell"/>
</dbReference>
<evidence type="ECO:0000259" key="7">
    <source>
        <dbReference type="Pfam" id="PF00892"/>
    </source>
</evidence>